<evidence type="ECO:0008006" key="5">
    <source>
        <dbReference type="Google" id="ProtNLM"/>
    </source>
</evidence>
<reference evidence="3 4" key="1">
    <citation type="submission" date="2023-03" db="EMBL/GenBank/DDBJ databases">
        <title>High-quality genome of Scylla paramamosain provides insights in environmental adaptation.</title>
        <authorList>
            <person name="Zhang L."/>
        </authorList>
    </citation>
    <scope>NUCLEOTIDE SEQUENCE [LARGE SCALE GENOMIC DNA]</scope>
    <source>
        <strain evidence="3">LZ_2023a</strain>
        <tissue evidence="3">Muscle</tissue>
    </source>
</reference>
<dbReference type="Proteomes" id="UP001487740">
    <property type="component" value="Unassembled WGS sequence"/>
</dbReference>
<evidence type="ECO:0000256" key="2">
    <source>
        <dbReference type="SAM" id="MobiDB-lite"/>
    </source>
</evidence>
<name>A0AAW0TBH0_SCYPA</name>
<proteinExistence type="predicted"/>
<comment type="caution">
    <text evidence="3">The sequence shown here is derived from an EMBL/GenBank/DDBJ whole genome shotgun (WGS) entry which is preliminary data.</text>
</comment>
<protein>
    <recommendedName>
        <fullName evidence="5">BZIP domain-containing protein</fullName>
    </recommendedName>
</protein>
<feature type="compositionally biased region" description="Polar residues" evidence="2">
    <location>
        <begin position="37"/>
        <end position="56"/>
    </location>
</feature>
<keyword evidence="1" id="KW-0175">Coiled coil</keyword>
<dbReference type="AlphaFoldDB" id="A0AAW0TBH0"/>
<evidence type="ECO:0000256" key="1">
    <source>
        <dbReference type="SAM" id="Coils"/>
    </source>
</evidence>
<sequence length="280" mass="31503">MTTDIINLNSIPNEINNLNSVSECGSKMKSEEMSPVMPQNLSIQRPPTEMNTAKSQGKSRKLYILDDNVDKASCMNGDKTKTPGSPTISPMGKKKIYMMPPMSNPDEEKRRRNAIIAYKNRLLKKKRSQDLQENVKALEETNVQLRGINQQLDKDLRASHEQQRFMSNMIQELQSEIMSLQSLFQTQQEKLAFIQEHLRLISGTIDENDSTRKLLNALLERIPVSSPTLTSPHHITSPPRIISPPYITSSRNVSPRLTTTSPPYVQLPPLAPIPKSSAAS</sequence>
<feature type="coiled-coil region" evidence="1">
    <location>
        <begin position="121"/>
        <end position="190"/>
    </location>
</feature>
<dbReference type="EMBL" id="JARAKH010000034">
    <property type="protein sequence ID" value="KAK8384824.1"/>
    <property type="molecule type" value="Genomic_DNA"/>
</dbReference>
<feature type="region of interest" description="Disordered" evidence="2">
    <location>
        <begin position="227"/>
        <end position="280"/>
    </location>
</feature>
<keyword evidence="4" id="KW-1185">Reference proteome</keyword>
<gene>
    <name evidence="3" type="ORF">O3P69_014407</name>
</gene>
<accession>A0AAW0TBH0</accession>
<evidence type="ECO:0000313" key="4">
    <source>
        <dbReference type="Proteomes" id="UP001487740"/>
    </source>
</evidence>
<feature type="region of interest" description="Disordered" evidence="2">
    <location>
        <begin position="35"/>
        <end position="58"/>
    </location>
</feature>
<evidence type="ECO:0000313" key="3">
    <source>
        <dbReference type="EMBL" id="KAK8384824.1"/>
    </source>
</evidence>
<feature type="region of interest" description="Disordered" evidence="2">
    <location>
        <begin position="74"/>
        <end position="107"/>
    </location>
</feature>
<organism evidence="3 4">
    <name type="scientific">Scylla paramamosain</name>
    <name type="common">Mud crab</name>
    <dbReference type="NCBI Taxonomy" id="85552"/>
    <lineage>
        <taxon>Eukaryota</taxon>
        <taxon>Metazoa</taxon>
        <taxon>Ecdysozoa</taxon>
        <taxon>Arthropoda</taxon>
        <taxon>Crustacea</taxon>
        <taxon>Multicrustacea</taxon>
        <taxon>Malacostraca</taxon>
        <taxon>Eumalacostraca</taxon>
        <taxon>Eucarida</taxon>
        <taxon>Decapoda</taxon>
        <taxon>Pleocyemata</taxon>
        <taxon>Brachyura</taxon>
        <taxon>Eubrachyura</taxon>
        <taxon>Portunoidea</taxon>
        <taxon>Portunidae</taxon>
        <taxon>Portuninae</taxon>
        <taxon>Scylla</taxon>
    </lineage>
</organism>
<feature type="compositionally biased region" description="Polar residues" evidence="2">
    <location>
        <begin position="246"/>
        <end position="263"/>
    </location>
</feature>
<dbReference type="GO" id="GO:0003700">
    <property type="term" value="F:DNA-binding transcription factor activity"/>
    <property type="evidence" value="ECO:0007669"/>
    <property type="project" value="InterPro"/>
</dbReference>